<name>A0ABR1R1D2_9PEZI</name>
<protein>
    <submittedName>
        <fullName evidence="1">Uncharacterized protein</fullName>
    </submittedName>
</protein>
<accession>A0ABR1R1D2</accession>
<proteinExistence type="predicted"/>
<sequence>MDTWARTGELRRQGYGLPSEKSAVEGARVGLAKRQGAQSVIPLRDHVVHVAAVDREPDARYAVVHHDGRHGAREGVVAAAAPIPIEKRWVGGWCGVHVQVIINERGDRQSAAVTLFDGAQTWIHKEDIPAAPKAHSGNRPFHGEAPGLKSPMQLSIAIDGNLVDFTYEGDHWSSGAAGSSNDRCTVGQWDSHGGRFIPDTVDLDCGFPC</sequence>
<organism evidence="1 2">
    <name type="scientific">Apiospora marii</name>
    <dbReference type="NCBI Taxonomy" id="335849"/>
    <lineage>
        <taxon>Eukaryota</taxon>
        <taxon>Fungi</taxon>
        <taxon>Dikarya</taxon>
        <taxon>Ascomycota</taxon>
        <taxon>Pezizomycotina</taxon>
        <taxon>Sordariomycetes</taxon>
        <taxon>Xylariomycetidae</taxon>
        <taxon>Amphisphaeriales</taxon>
        <taxon>Apiosporaceae</taxon>
        <taxon>Apiospora</taxon>
    </lineage>
</organism>
<gene>
    <name evidence="1" type="ORF">PG991_015324</name>
</gene>
<dbReference type="EMBL" id="JAQQWI010000022">
    <property type="protein sequence ID" value="KAK7995857.1"/>
    <property type="molecule type" value="Genomic_DNA"/>
</dbReference>
<keyword evidence="2" id="KW-1185">Reference proteome</keyword>
<reference evidence="1 2" key="1">
    <citation type="submission" date="2023-01" db="EMBL/GenBank/DDBJ databases">
        <title>Analysis of 21 Apiospora genomes using comparative genomics revels a genus with tremendous synthesis potential of carbohydrate active enzymes and secondary metabolites.</title>
        <authorList>
            <person name="Sorensen T."/>
        </authorList>
    </citation>
    <scope>NUCLEOTIDE SEQUENCE [LARGE SCALE GENOMIC DNA]</scope>
    <source>
        <strain evidence="1 2">CBS 20057</strain>
    </source>
</reference>
<comment type="caution">
    <text evidence="1">The sequence shown here is derived from an EMBL/GenBank/DDBJ whole genome shotgun (WGS) entry which is preliminary data.</text>
</comment>
<dbReference type="Proteomes" id="UP001396898">
    <property type="component" value="Unassembled WGS sequence"/>
</dbReference>
<evidence type="ECO:0000313" key="1">
    <source>
        <dbReference type="EMBL" id="KAK7995857.1"/>
    </source>
</evidence>
<evidence type="ECO:0000313" key="2">
    <source>
        <dbReference type="Proteomes" id="UP001396898"/>
    </source>
</evidence>